<accession>A0A4P6Y8G7</accession>
<evidence type="ECO:0000259" key="1">
    <source>
        <dbReference type="PROSITE" id="PS50853"/>
    </source>
</evidence>
<dbReference type="SMART" id="SM00060">
    <property type="entry name" value="FN3"/>
    <property type="match status" value="1"/>
</dbReference>
<dbReference type="Proteomes" id="UP000291124">
    <property type="component" value="Chromosome"/>
</dbReference>
<gene>
    <name evidence="2" type="ORF">E1750_10130</name>
</gene>
<dbReference type="SUPFAM" id="SSF49265">
    <property type="entry name" value="Fibronectin type III"/>
    <property type="match status" value="1"/>
</dbReference>
<dbReference type="AlphaFoldDB" id="A0A4P6Y8G7"/>
<dbReference type="InterPro" id="IPR003961">
    <property type="entry name" value="FN3_dom"/>
</dbReference>
<sequence>MQIGNSSPSKTRQVTPMNLSTYFHSLINSIYTSQPSKASRWILVAFFVMFQTVSFGATITSTGAGGNWNSGSTWVGGAVPSSIDDVVIAGVATVLINADTTISINSLTVNGTLRTGNNTITVGVTNNVVVNIGGTLDLESNKDVFLKVFGDYYNNGSTDFWKAYAIIAGDFISSDTSTLQGNGRIAVGGDFIGLITITGGGTSGEGELWPVNPNATVSIGPGTVGSGVVAGNLPTDPVLGGLINEVIYGGTCTSFSLTTPQDVALCTGATSTSFTVAVSPISSPTFVWQVNAGGGWVDVINGINYSGNNTNTLIVSNVNNSFNNYRYRVKVKQGSCTKNSNTATLNWGSEGGALTPILTTVCSGLNSTTIKLNGQIGNILRWESSTNNFSTVSSITNTSPTLLVSNLSASTVYRAVVQSGSCPSVYSSIATVNVNASTAATPTAISATSVGCDTFNANWNSQTNVLRYYLDVSTVNAFTSFVGVYNNLDIGNVNSYTVTGLSSGVTYYYRVRSNNACGTSSSSNTISVSLNLSSVGGTVTGGTTICSGNTSGLLTLSGQTGTVVKWQSSVSPFSIWTDIANTATTYTSGALTSTTQFRAVVQSGSCAIANSAPTNVTISSSNSWVGTTSSSWFTATNWSCGSIPTAASDITIPSGTTFKPIVNDTSKIALANTITVNSGGSLTVNGGNTLKVTDKVTNNGGTITFEDSASLVQINTVTNAGNISYKRNYTGGEMDYTYWSSPVVSQNLLALSPTTKQDKFLSFNGTDWVQEVPSATTMIVGKGYAIRGVPPPSGPPVGFGTLTFNGVPNNGTKTIPVVGAASSNLIGNPYPSAIDADKFILANSTVIDGTLYFWTHNTPIAIGTPDPGTGVYAYSGNDYATYTLSGGVGTSGNFNDINGNGILDSGEEVVSNRPTGKIAAGQSFFTTSTTAGGTVTFTNAMRLDGSGNPLNNSNFYKTKNPKAKTDATIEKHRVWLNLTNEQGAFKQTLVGYITGATNTWDKLYDGESFDGNDFLDFYSINEDKNLTIQGRALPFDENDEVSLGYRIAVAGTFTINIDETDGKLANQDVYLEDKLTHTTINLKNDKYTFSTLAGTFDDRFVLRYTNKTLGTTDFDATEKTVLVSVKNKQIKVSSFGETIDKVIIFDLLGRKLYQKDSINSSEFLLTDFKASHETLIIKTTLQNGSISTEKIMY</sequence>
<organism evidence="2 3">
    <name type="scientific">Flavobacterium nackdongense</name>
    <dbReference type="NCBI Taxonomy" id="2547394"/>
    <lineage>
        <taxon>Bacteria</taxon>
        <taxon>Pseudomonadati</taxon>
        <taxon>Bacteroidota</taxon>
        <taxon>Flavobacteriia</taxon>
        <taxon>Flavobacteriales</taxon>
        <taxon>Flavobacteriaceae</taxon>
        <taxon>Flavobacterium</taxon>
    </lineage>
</organism>
<dbReference type="CDD" id="cd00063">
    <property type="entry name" value="FN3"/>
    <property type="match status" value="1"/>
</dbReference>
<dbReference type="InterPro" id="IPR013783">
    <property type="entry name" value="Ig-like_fold"/>
</dbReference>
<protein>
    <submittedName>
        <fullName evidence="2">T9SS sorting signal type C domain-containing protein</fullName>
    </submittedName>
</protein>
<dbReference type="InterPro" id="IPR036116">
    <property type="entry name" value="FN3_sf"/>
</dbReference>
<feature type="domain" description="Fibronectin type-III" evidence="1">
    <location>
        <begin position="441"/>
        <end position="533"/>
    </location>
</feature>
<proteinExistence type="predicted"/>
<dbReference type="EMBL" id="CP037933">
    <property type="protein sequence ID" value="QBN19141.1"/>
    <property type="molecule type" value="Genomic_DNA"/>
</dbReference>
<keyword evidence="3" id="KW-1185">Reference proteome</keyword>
<dbReference type="KEGG" id="fnk:E1750_10130"/>
<dbReference type="Pfam" id="PF00041">
    <property type="entry name" value="fn3"/>
    <property type="match status" value="1"/>
</dbReference>
<evidence type="ECO:0000313" key="3">
    <source>
        <dbReference type="Proteomes" id="UP000291124"/>
    </source>
</evidence>
<name>A0A4P6Y8G7_9FLAO</name>
<dbReference type="NCBIfam" id="NF033708">
    <property type="entry name" value="T9SS_Cterm_ChiA"/>
    <property type="match status" value="1"/>
</dbReference>
<dbReference type="OrthoDB" id="1652165at2"/>
<evidence type="ECO:0000313" key="2">
    <source>
        <dbReference type="EMBL" id="QBN19141.1"/>
    </source>
</evidence>
<dbReference type="Gene3D" id="2.60.40.10">
    <property type="entry name" value="Immunoglobulins"/>
    <property type="match status" value="1"/>
</dbReference>
<reference evidence="3" key="1">
    <citation type="submission" date="2019-03" db="EMBL/GenBank/DDBJ databases">
        <title>Flavobacterium sp.</title>
        <authorList>
            <person name="Kim H."/>
        </authorList>
    </citation>
    <scope>NUCLEOTIDE SEQUENCE [LARGE SCALE GENOMIC DNA]</scope>
    <source>
        <strain evidence="3">GS13</strain>
    </source>
</reference>
<dbReference type="PROSITE" id="PS50853">
    <property type="entry name" value="FN3"/>
    <property type="match status" value="1"/>
</dbReference>